<feature type="domain" description="Ketoreductase" evidence="3">
    <location>
        <begin position="10"/>
        <end position="190"/>
    </location>
</feature>
<comment type="similarity">
    <text evidence="1">Belongs to the short-chain dehydrogenases/reductases (SDR) family.</text>
</comment>
<evidence type="ECO:0000313" key="4">
    <source>
        <dbReference type="EMBL" id="ERN54600.1"/>
    </source>
</evidence>
<proteinExistence type="inferred from homology"/>
<dbReference type="Gene3D" id="3.40.50.720">
    <property type="entry name" value="NAD(P)-binding Rossmann-like Domain"/>
    <property type="match status" value="1"/>
</dbReference>
<evidence type="ECO:0000256" key="1">
    <source>
        <dbReference type="ARBA" id="ARBA00006484"/>
    </source>
</evidence>
<dbReference type="PATRIC" id="fig|1188261.3.peg.291"/>
<dbReference type="PRINTS" id="PR00080">
    <property type="entry name" value="SDRFAMILY"/>
</dbReference>
<dbReference type="NCBIfam" id="NF005559">
    <property type="entry name" value="PRK07231.1"/>
    <property type="match status" value="1"/>
</dbReference>
<dbReference type="GO" id="GO:0048038">
    <property type="term" value="F:quinone binding"/>
    <property type="evidence" value="ECO:0007669"/>
    <property type="project" value="TreeGrafter"/>
</dbReference>
<keyword evidence="5" id="KW-1185">Reference proteome</keyword>
<dbReference type="FunFam" id="3.40.50.720:FF:000084">
    <property type="entry name" value="Short-chain dehydrogenase reductase"/>
    <property type="match status" value="1"/>
</dbReference>
<dbReference type="GO" id="GO:0008206">
    <property type="term" value="P:bile acid metabolic process"/>
    <property type="evidence" value="ECO:0007669"/>
    <property type="project" value="UniProtKB-ARBA"/>
</dbReference>
<gene>
    <name evidence="4" type="ORF">A33I_04455</name>
</gene>
<accession>U6SUK9</accession>
<organism evidence="4 5">
    <name type="scientific">Alkalihalophilus marmarensis DSM 21297</name>
    <dbReference type="NCBI Taxonomy" id="1188261"/>
    <lineage>
        <taxon>Bacteria</taxon>
        <taxon>Bacillati</taxon>
        <taxon>Bacillota</taxon>
        <taxon>Bacilli</taxon>
        <taxon>Bacillales</taxon>
        <taxon>Bacillaceae</taxon>
        <taxon>Alkalihalophilus</taxon>
    </lineage>
</organism>
<dbReference type="AlphaFoldDB" id="U6SUK9"/>
<dbReference type="InterPro" id="IPR036291">
    <property type="entry name" value="NAD(P)-bd_dom_sf"/>
</dbReference>
<dbReference type="InterPro" id="IPR002347">
    <property type="entry name" value="SDR_fam"/>
</dbReference>
<dbReference type="RefSeq" id="WP_022626703.1">
    <property type="nucleotide sequence ID" value="NZ_ATAE01000005.1"/>
</dbReference>
<dbReference type="SUPFAM" id="SSF51735">
    <property type="entry name" value="NAD(P)-binding Rossmann-fold domains"/>
    <property type="match status" value="1"/>
</dbReference>
<dbReference type="PROSITE" id="PS00061">
    <property type="entry name" value="ADH_SHORT"/>
    <property type="match status" value="1"/>
</dbReference>
<evidence type="ECO:0000256" key="2">
    <source>
        <dbReference type="ARBA" id="ARBA00023002"/>
    </source>
</evidence>
<sequence length="254" mass="27611">MYQLFNLEEKVALVTGGSKGIGFGMGRALGRAGAKLAIASRGEEDLINAALQLREEGIEVESFQCDVTNKEQVQQLVESVTGYYGQIDVLLNNAGMNIRKPLIEIEEEDWDKVLTTNLKGLFLVGQAVAKQMIRQREGGKIINVSSILGEVGMGSQTSYAASKGGVNQLTKVWAEELATEGIYVNAIGPAYIKTPMTEGWLSDKDRYNHIVDQTMLKRVGELSDLDGPVVFLASDASNYVTGQILYVDGGWTAK</sequence>
<dbReference type="EMBL" id="ATAE01000005">
    <property type="protein sequence ID" value="ERN54600.1"/>
    <property type="molecule type" value="Genomic_DNA"/>
</dbReference>
<protein>
    <recommendedName>
        <fullName evidence="3">Ketoreductase domain-containing protein</fullName>
    </recommendedName>
</protein>
<dbReference type="GO" id="GO:0016616">
    <property type="term" value="F:oxidoreductase activity, acting on the CH-OH group of donors, NAD or NADP as acceptor"/>
    <property type="evidence" value="ECO:0007669"/>
    <property type="project" value="UniProtKB-ARBA"/>
</dbReference>
<dbReference type="Pfam" id="PF13561">
    <property type="entry name" value="adh_short_C2"/>
    <property type="match status" value="1"/>
</dbReference>
<dbReference type="InterPro" id="IPR057326">
    <property type="entry name" value="KR_dom"/>
</dbReference>
<evidence type="ECO:0000259" key="3">
    <source>
        <dbReference type="SMART" id="SM00822"/>
    </source>
</evidence>
<dbReference type="PANTHER" id="PTHR42760">
    <property type="entry name" value="SHORT-CHAIN DEHYDROGENASES/REDUCTASES FAMILY MEMBER"/>
    <property type="match status" value="1"/>
</dbReference>
<dbReference type="Proteomes" id="UP000017170">
    <property type="component" value="Unassembled WGS sequence"/>
</dbReference>
<dbReference type="PRINTS" id="PR00081">
    <property type="entry name" value="GDHRDH"/>
</dbReference>
<name>U6SUK9_9BACI</name>
<dbReference type="PANTHER" id="PTHR42760:SF133">
    <property type="entry name" value="3-OXOACYL-[ACYL-CARRIER-PROTEIN] REDUCTASE"/>
    <property type="match status" value="1"/>
</dbReference>
<reference evidence="4 5" key="1">
    <citation type="journal article" date="2013" name="Genome Announc.">
        <title>Genome Sequence of the Extreme Obligate Alkaliphile Bacillus marmarensis Strain DSM 21297.</title>
        <authorList>
            <person name="Wernick D.G."/>
            <person name="Choi K.Y."/>
            <person name="Tat C.A."/>
            <person name="Lafontaine Rivera J.G."/>
            <person name="Liao J.C."/>
        </authorList>
    </citation>
    <scope>NUCLEOTIDE SEQUENCE [LARGE SCALE GENOMIC DNA]</scope>
    <source>
        <strain evidence="4 5">DSM 21297</strain>
    </source>
</reference>
<keyword evidence="2" id="KW-0560">Oxidoreductase</keyword>
<evidence type="ECO:0000313" key="5">
    <source>
        <dbReference type="Proteomes" id="UP000017170"/>
    </source>
</evidence>
<dbReference type="GO" id="GO:0006633">
    <property type="term" value="P:fatty acid biosynthetic process"/>
    <property type="evidence" value="ECO:0007669"/>
    <property type="project" value="TreeGrafter"/>
</dbReference>
<dbReference type="InterPro" id="IPR020904">
    <property type="entry name" value="Sc_DH/Rdtase_CS"/>
</dbReference>
<comment type="caution">
    <text evidence="4">The sequence shown here is derived from an EMBL/GenBank/DDBJ whole genome shotgun (WGS) entry which is preliminary data.</text>
</comment>
<dbReference type="SMART" id="SM00822">
    <property type="entry name" value="PKS_KR"/>
    <property type="match status" value="1"/>
</dbReference>